<comment type="caution">
    <text evidence="1">The sequence shown here is derived from an EMBL/GenBank/DDBJ whole genome shotgun (WGS) entry which is preliminary data.</text>
</comment>
<evidence type="ECO:0000313" key="2">
    <source>
        <dbReference type="Proteomes" id="UP001241377"/>
    </source>
</evidence>
<keyword evidence="2" id="KW-1185">Reference proteome</keyword>
<protein>
    <submittedName>
        <fullName evidence="1">Uncharacterized protein</fullName>
    </submittedName>
</protein>
<gene>
    <name evidence="1" type="ORF">QFC19_009228</name>
</gene>
<proteinExistence type="predicted"/>
<name>A0ACC2UW00_9TREE</name>
<organism evidence="1 2">
    <name type="scientific">Naganishia cerealis</name>
    <dbReference type="NCBI Taxonomy" id="610337"/>
    <lineage>
        <taxon>Eukaryota</taxon>
        <taxon>Fungi</taxon>
        <taxon>Dikarya</taxon>
        <taxon>Basidiomycota</taxon>
        <taxon>Agaricomycotina</taxon>
        <taxon>Tremellomycetes</taxon>
        <taxon>Filobasidiales</taxon>
        <taxon>Filobasidiaceae</taxon>
        <taxon>Naganishia</taxon>
    </lineage>
</organism>
<sequence length="901" mass="99187">MSESFWSLTAAKRSGRELVPGTSRWVANELNVIDLTIVNETGHFVLEFKSGIDHVNDFMARVGEIYDKKYAHTSQKKQDFLRDIEEEAVSNSPTRFVNHVTPRRKTDATSRSTTAPESLHSSPMLKNWFKGSITHTPSPLKPKINESRQPLKVAPEPKPPLKSDLSFIPASEAIASQNHNRSSGAEDSFQAISTAIRKSIAGKLASNSDDDRAETKRHATENTKPKSGYLAHQSPVRPFSAASNGAEPRIPPLLRANLSYKTPKRSSVFVSLPSKEPFTISSNSAGDASNRARSPRKLERLDLEAKKGSITPAAGQPTALKILPNTDSIPRLSTHSIRKSLQRRTSIRPLPLDNVSTNGTTETKKASPIQGDGALSGAENSPVVRDVRNVAKTDNGSLAPLFPEASKTADQHNSVSANGLKTYDRISAIAKDQEQPLTLNPVAKEPRRNRSPIFSSIGDFVHRSRNVFMKGTTTPDLPPANSHSEHIRQSTTKPEAPILATSARASRSPRNTITRGRSPIRQLQIAKMRGANSALSDARIPLKRSREPSPERPKHIESKELPTTSGYIGKAISRSLSAAINTLGILPMKKRADLAPSKDESEAKPIVSPTKVAPSLPNENKNAEMKIKADVRADGREAFSFNSTKKKSIMAERSEAAALRPKQKIKIGMNHKVHKVPAIPPPLQLQKTPGDRLVKEETRHTSEAVTSESEHRKIRRSTETKPIDRTNIANGRDTFGKVASVKRETLRRQTTERKERESTFPKGTGNAVPLPDAARGRFHRNENTVKRRKTVKESKTPSRVRPPADFDSVQTHSEVSVDPYRTPAKRQYSPGSLPAINTDDEDNGKHPVLSPWAESPQLLKLVQQSVDIDPVTIFGEIPKLRIEEVFDSQASRHRARPSPNG</sequence>
<reference evidence="1" key="1">
    <citation type="submission" date="2023-04" db="EMBL/GenBank/DDBJ databases">
        <title>Draft Genome sequencing of Naganishia species isolated from polar environments using Oxford Nanopore Technology.</title>
        <authorList>
            <person name="Leo P."/>
            <person name="Venkateswaran K."/>
        </authorList>
    </citation>
    <scope>NUCLEOTIDE SEQUENCE</scope>
    <source>
        <strain evidence="1">MNA-CCFEE 5261</strain>
    </source>
</reference>
<evidence type="ECO:0000313" key="1">
    <source>
        <dbReference type="EMBL" id="KAJ9091132.1"/>
    </source>
</evidence>
<dbReference type="Proteomes" id="UP001241377">
    <property type="component" value="Unassembled WGS sequence"/>
</dbReference>
<accession>A0ACC2UW00</accession>
<dbReference type="EMBL" id="JASBWR010000154">
    <property type="protein sequence ID" value="KAJ9091132.1"/>
    <property type="molecule type" value="Genomic_DNA"/>
</dbReference>